<dbReference type="EMBL" id="JAPMIV010000007">
    <property type="protein sequence ID" value="MDV6374176.1"/>
    <property type="molecule type" value="Genomic_DNA"/>
</dbReference>
<name>A0ABU4DP28_9DEIO</name>
<proteinExistence type="predicted"/>
<keyword evidence="3" id="KW-1185">Reference proteome</keyword>
<dbReference type="RefSeq" id="WP_317639494.1">
    <property type="nucleotide sequence ID" value="NZ_JAPMIV010000007.1"/>
</dbReference>
<dbReference type="Proteomes" id="UP001276150">
    <property type="component" value="Unassembled WGS sequence"/>
</dbReference>
<evidence type="ECO:0000313" key="2">
    <source>
        <dbReference type="EMBL" id="MDV6374176.1"/>
    </source>
</evidence>
<sequence length="300" mass="32461">MTQPPTSPAPTSPTTAPPPLPLDTVIYTDLCTDYYPWTEVMLDLEARQAVEFSGVLDAFQGGRWARFVWSRGQCLGGFTHGGQAVAWAQVHGALPRARLHLGGCLPLVSDVVWTSRAARAGTLGGHWPDMERRLEREQFYGLLVSGGQCSVWDTGQMLSGRLPQAGASCVAHSPHTPDTREALLNFWRDLLRRVNHSVPLDEPWNRACVRLSAEHPCLDPFLQDITLRGGVLRVDVGVSVGELRPALHWALRTALGDLGIGLGDLALGNLPQRPEWAAAGLGGAVAPAAPQRQTGRQVGR</sequence>
<comment type="caution">
    <text evidence="2">The sequence shown here is derived from an EMBL/GenBank/DDBJ whole genome shotgun (WGS) entry which is preliminary data.</text>
</comment>
<reference evidence="2 3" key="1">
    <citation type="submission" date="2022-11" db="EMBL/GenBank/DDBJ databases">
        <title>Deinococcus ZS9-10, Low Temperature and Draught-tolerating, UV-resistant Bacteria from Continental Antarctica.</title>
        <authorList>
            <person name="Cheng L."/>
        </authorList>
    </citation>
    <scope>NUCLEOTIDE SEQUENCE [LARGE SCALE GENOMIC DNA]</scope>
    <source>
        <strain evidence="2 3">ZS9-10</strain>
    </source>
</reference>
<accession>A0ABU4DP28</accession>
<gene>
    <name evidence="2" type="ORF">ORD21_06165</name>
</gene>
<feature type="region of interest" description="Disordered" evidence="1">
    <location>
        <begin position="1"/>
        <end position="20"/>
    </location>
</feature>
<protein>
    <submittedName>
        <fullName evidence="2">Uncharacterized protein</fullName>
    </submittedName>
</protein>
<organism evidence="2 3">
    <name type="scientific">Deinococcus arenicola</name>
    <dbReference type="NCBI Taxonomy" id="2994950"/>
    <lineage>
        <taxon>Bacteria</taxon>
        <taxon>Thermotogati</taxon>
        <taxon>Deinococcota</taxon>
        <taxon>Deinococci</taxon>
        <taxon>Deinococcales</taxon>
        <taxon>Deinococcaceae</taxon>
        <taxon>Deinococcus</taxon>
    </lineage>
</organism>
<evidence type="ECO:0000313" key="3">
    <source>
        <dbReference type="Proteomes" id="UP001276150"/>
    </source>
</evidence>
<evidence type="ECO:0000256" key="1">
    <source>
        <dbReference type="SAM" id="MobiDB-lite"/>
    </source>
</evidence>